<name>A0ACA9QPA3_9GLOM</name>
<protein>
    <submittedName>
        <fullName evidence="1">461_t:CDS:1</fullName>
    </submittedName>
</protein>
<feature type="non-terminal residue" evidence="1">
    <location>
        <position position="99"/>
    </location>
</feature>
<gene>
    <name evidence="1" type="ORF">SPELUC_LOCUS15040</name>
</gene>
<reference evidence="1" key="1">
    <citation type="submission" date="2021-06" db="EMBL/GenBank/DDBJ databases">
        <authorList>
            <person name="Kallberg Y."/>
            <person name="Tangrot J."/>
            <person name="Rosling A."/>
        </authorList>
    </citation>
    <scope>NUCLEOTIDE SEQUENCE</scope>
    <source>
        <strain evidence="1">28 12/20/2015</strain>
    </source>
</reference>
<accession>A0ACA9QPA3</accession>
<dbReference type="EMBL" id="CAJVPW010047479">
    <property type="protein sequence ID" value="CAG8759549.1"/>
    <property type="molecule type" value="Genomic_DNA"/>
</dbReference>
<evidence type="ECO:0000313" key="2">
    <source>
        <dbReference type="Proteomes" id="UP000789366"/>
    </source>
</evidence>
<organism evidence="1 2">
    <name type="scientific">Cetraspora pellucida</name>
    <dbReference type="NCBI Taxonomy" id="1433469"/>
    <lineage>
        <taxon>Eukaryota</taxon>
        <taxon>Fungi</taxon>
        <taxon>Fungi incertae sedis</taxon>
        <taxon>Mucoromycota</taxon>
        <taxon>Glomeromycotina</taxon>
        <taxon>Glomeromycetes</taxon>
        <taxon>Diversisporales</taxon>
        <taxon>Gigasporaceae</taxon>
        <taxon>Cetraspora</taxon>
    </lineage>
</organism>
<proteinExistence type="predicted"/>
<dbReference type="Proteomes" id="UP000789366">
    <property type="component" value="Unassembled WGS sequence"/>
</dbReference>
<comment type="caution">
    <text evidence="1">The sequence shown here is derived from an EMBL/GenBank/DDBJ whole genome shotgun (WGS) entry which is preliminary data.</text>
</comment>
<keyword evidence="2" id="KW-1185">Reference proteome</keyword>
<sequence length="99" mass="11945">MPRKAQEQLQHEAKQMRTLDEMWNIKARNKEKALALSYQERYNELKNQLRNLQNAKKELAKSQPYEVQRLTSIFHYFRLLLDGKKKIKASEKIADNLWK</sequence>
<evidence type="ECO:0000313" key="1">
    <source>
        <dbReference type="EMBL" id="CAG8759549.1"/>
    </source>
</evidence>